<reference evidence="1 2" key="1">
    <citation type="submission" date="2024-01" db="EMBL/GenBank/DDBJ databases">
        <title>The genomes of 5 underutilized Papilionoideae crops provide insights into root nodulation and disease resistanc.</title>
        <authorList>
            <person name="Yuan L."/>
        </authorList>
    </citation>
    <scope>NUCLEOTIDE SEQUENCE [LARGE SCALE GENOMIC DNA]</scope>
    <source>
        <strain evidence="1">ZHUSHIDOU_FW_LH</strain>
        <tissue evidence="1">Leaf</tissue>
    </source>
</reference>
<gene>
    <name evidence="1" type="ORF">RIF29_37738</name>
</gene>
<dbReference type="EMBL" id="JAYWIO010000008">
    <property type="protein sequence ID" value="KAK7242956.1"/>
    <property type="molecule type" value="Genomic_DNA"/>
</dbReference>
<evidence type="ECO:0000313" key="1">
    <source>
        <dbReference type="EMBL" id="KAK7242956.1"/>
    </source>
</evidence>
<dbReference type="AlphaFoldDB" id="A0AAN9HNA1"/>
<comment type="caution">
    <text evidence="1">The sequence shown here is derived from an EMBL/GenBank/DDBJ whole genome shotgun (WGS) entry which is preliminary data.</text>
</comment>
<accession>A0AAN9HNA1</accession>
<keyword evidence="2" id="KW-1185">Reference proteome</keyword>
<proteinExistence type="predicted"/>
<name>A0AAN9HNA1_CROPI</name>
<evidence type="ECO:0000313" key="2">
    <source>
        <dbReference type="Proteomes" id="UP001372338"/>
    </source>
</evidence>
<organism evidence="1 2">
    <name type="scientific">Crotalaria pallida</name>
    <name type="common">Smooth rattlebox</name>
    <name type="synonym">Crotalaria striata</name>
    <dbReference type="NCBI Taxonomy" id="3830"/>
    <lineage>
        <taxon>Eukaryota</taxon>
        <taxon>Viridiplantae</taxon>
        <taxon>Streptophyta</taxon>
        <taxon>Embryophyta</taxon>
        <taxon>Tracheophyta</taxon>
        <taxon>Spermatophyta</taxon>
        <taxon>Magnoliopsida</taxon>
        <taxon>eudicotyledons</taxon>
        <taxon>Gunneridae</taxon>
        <taxon>Pentapetalae</taxon>
        <taxon>rosids</taxon>
        <taxon>fabids</taxon>
        <taxon>Fabales</taxon>
        <taxon>Fabaceae</taxon>
        <taxon>Papilionoideae</taxon>
        <taxon>50 kb inversion clade</taxon>
        <taxon>genistoids sensu lato</taxon>
        <taxon>core genistoids</taxon>
        <taxon>Crotalarieae</taxon>
        <taxon>Crotalaria</taxon>
    </lineage>
</organism>
<protein>
    <submittedName>
        <fullName evidence="1">Uncharacterized protein</fullName>
    </submittedName>
</protein>
<dbReference type="Proteomes" id="UP001372338">
    <property type="component" value="Unassembled WGS sequence"/>
</dbReference>
<sequence length="73" mass="8287">MFQLCRKLQALKGPLAKLNKECFAKIDQKEIELKENLDSIQAQLRVNPTDVVLQKVERAVQYSKFQLGKAGSP</sequence>